<sequence length="105" mass="12232">MEHIRSFIFPNNLALKKKKGLVQKGNLHSLLPLTSSLYHLMGIYRRSQRLEQKGYYTIPFDFGNQVKWVQKNTKSKLQRTEDSSIMEVFPKELHLLGSTNGLRRG</sequence>
<reference evidence="1 2" key="1">
    <citation type="submission" date="2024-11" db="EMBL/GenBank/DDBJ databases">
        <title>A near-complete genome assembly of Cinchona calisaya.</title>
        <authorList>
            <person name="Lian D.C."/>
            <person name="Zhao X.W."/>
            <person name="Wei L."/>
        </authorList>
    </citation>
    <scope>NUCLEOTIDE SEQUENCE [LARGE SCALE GENOMIC DNA]</scope>
    <source>
        <tissue evidence="1">Nenye</tissue>
    </source>
</reference>
<evidence type="ECO:0000313" key="2">
    <source>
        <dbReference type="Proteomes" id="UP001630127"/>
    </source>
</evidence>
<gene>
    <name evidence="1" type="ORF">ACH5RR_018416</name>
</gene>
<name>A0ABD2ZP80_9GENT</name>
<keyword evidence="2" id="KW-1185">Reference proteome</keyword>
<protein>
    <submittedName>
        <fullName evidence="1">Uncharacterized protein</fullName>
    </submittedName>
</protein>
<accession>A0ABD2ZP80</accession>
<dbReference type="Proteomes" id="UP001630127">
    <property type="component" value="Unassembled WGS sequence"/>
</dbReference>
<organism evidence="1 2">
    <name type="scientific">Cinchona calisaya</name>
    <dbReference type="NCBI Taxonomy" id="153742"/>
    <lineage>
        <taxon>Eukaryota</taxon>
        <taxon>Viridiplantae</taxon>
        <taxon>Streptophyta</taxon>
        <taxon>Embryophyta</taxon>
        <taxon>Tracheophyta</taxon>
        <taxon>Spermatophyta</taxon>
        <taxon>Magnoliopsida</taxon>
        <taxon>eudicotyledons</taxon>
        <taxon>Gunneridae</taxon>
        <taxon>Pentapetalae</taxon>
        <taxon>asterids</taxon>
        <taxon>lamiids</taxon>
        <taxon>Gentianales</taxon>
        <taxon>Rubiaceae</taxon>
        <taxon>Cinchonoideae</taxon>
        <taxon>Cinchoneae</taxon>
        <taxon>Cinchona</taxon>
    </lineage>
</organism>
<comment type="caution">
    <text evidence="1">The sequence shown here is derived from an EMBL/GenBank/DDBJ whole genome shotgun (WGS) entry which is preliminary data.</text>
</comment>
<dbReference type="AlphaFoldDB" id="A0ABD2ZP80"/>
<dbReference type="EMBL" id="JBJUIK010000008">
    <property type="protein sequence ID" value="KAL3520267.1"/>
    <property type="molecule type" value="Genomic_DNA"/>
</dbReference>
<evidence type="ECO:0000313" key="1">
    <source>
        <dbReference type="EMBL" id="KAL3520267.1"/>
    </source>
</evidence>
<proteinExistence type="predicted"/>